<evidence type="ECO:0000313" key="3">
    <source>
        <dbReference type="Proteomes" id="UP000886883"/>
    </source>
</evidence>
<dbReference type="GO" id="GO:0016787">
    <property type="term" value="F:hydrolase activity"/>
    <property type="evidence" value="ECO:0007669"/>
    <property type="project" value="UniProtKB-KW"/>
</dbReference>
<name>A0A9D2MRL8_9FIRM</name>
<dbReference type="AlphaFoldDB" id="A0A9D2MRL8"/>
<keyword evidence="1" id="KW-0812">Transmembrane</keyword>
<keyword evidence="1" id="KW-0472">Membrane</keyword>
<gene>
    <name evidence="2" type="ORF">H9763_09645</name>
</gene>
<protein>
    <submittedName>
        <fullName evidence="2">SGNH/GDSL hydrolase family protein</fullName>
    </submittedName>
</protein>
<dbReference type="Proteomes" id="UP000886883">
    <property type="component" value="Unassembled WGS sequence"/>
</dbReference>
<evidence type="ECO:0000256" key="1">
    <source>
        <dbReference type="SAM" id="Phobius"/>
    </source>
</evidence>
<keyword evidence="1" id="KW-1133">Transmembrane helix</keyword>
<feature type="transmembrane region" description="Helical" evidence="1">
    <location>
        <begin position="12"/>
        <end position="31"/>
    </location>
</feature>
<evidence type="ECO:0000313" key="2">
    <source>
        <dbReference type="EMBL" id="HJB91708.1"/>
    </source>
</evidence>
<accession>A0A9D2MRL8</accession>
<organism evidence="2 3">
    <name type="scientific">Candidatus Eisenbergiella merdigallinarum</name>
    <dbReference type="NCBI Taxonomy" id="2838552"/>
    <lineage>
        <taxon>Bacteria</taxon>
        <taxon>Bacillati</taxon>
        <taxon>Bacillota</taxon>
        <taxon>Clostridia</taxon>
        <taxon>Lachnospirales</taxon>
        <taxon>Lachnospiraceae</taxon>
        <taxon>Eisenbergiella</taxon>
    </lineage>
</organism>
<proteinExistence type="predicted"/>
<dbReference type="EMBL" id="DWXE01000039">
    <property type="protein sequence ID" value="HJB91708.1"/>
    <property type="molecule type" value="Genomic_DNA"/>
</dbReference>
<dbReference type="SUPFAM" id="SSF52266">
    <property type="entry name" value="SGNH hydrolase"/>
    <property type="match status" value="1"/>
</dbReference>
<reference evidence="2" key="1">
    <citation type="journal article" date="2021" name="PeerJ">
        <title>Extensive microbial diversity within the chicken gut microbiome revealed by metagenomics and culture.</title>
        <authorList>
            <person name="Gilroy R."/>
            <person name="Ravi A."/>
            <person name="Getino M."/>
            <person name="Pursley I."/>
            <person name="Horton D.L."/>
            <person name="Alikhan N.F."/>
            <person name="Baker D."/>
            <person name="Gharbi K."/>
            <person name="Hall N."/>
            <person name="Watson M."/>
            <person name="Adriaenssens E.M."/>
            <person name="Foster-Nyarko E."/>
            <person name="Jarju S."/>
            <person name="Secka A."/>
            <person name="Antonio M."/>
            <person name="Oren A."/>
            <person name="Chaudhuri R.R."/>
            <person name="La Ragione R."/>
            <person name="Hildebrand F."/>
            <person name="Pallen M.J."/>
        </authorList>
    </citation>
    <scope>NUCLEOTIDE SEQUENCE</scope>
    <source>
        <strain evidence="2">USAMLcec3-2134</strain>
    </source>
</reference>
<keyword evidence="2" id="KW-0378">Hydrolase</keyword>
<reference evidence="2" key="2">
    <citation type="submission" date="2021-04" db="EMBL/GenBank/DDBJ databases">
        <authorList>
            <person name="Gilroy R."/>
        </authorList>
    </citation>
    <scope>NUCLEOTIDE SEQUENCE</scope>
    <source>
        <strain evidence="2">USAMLcec3-2134</strain>
    </source>
</reference>
<comment type="caution">
    <text evidence="2">The sequence shown here is derived from an EMBL/GenBank/DDBJ whole genome shotgun (WGS) entry which is preliminary data.</text>
</comment>
<sequence length="358" mass="41033">MKPDPFLKFIRAFAAAAAGLILLAGGLVFLFDPFYHFHGPLPGLKAVVTKSEYQCIGTVRNFDYDSVLAGSSTAENYHNGWFDQGFGAKTVKAIKSSGTTADLKFYLDEAFLTHEVKNVFYSLDLFALDGDPDSNFVNDSMPLYLYDRNPFNDVRYLLNRDVLFEDIPYLLAMTAAGYDEGTSYNWWEDKTFSEEEAISHYERPDGPQEEVPRQEWQPRVDGNLDLLTEMVEAHPETQFYFFLPPYSMLWWDNAALSGRTEEYLYARRAAMERLCAFDNAKVFDFQGEEEIVLDLDNYMDPIHFSADVNHWIVLEAQKEDSAYLVTPDNREELLGHMEELAETTIPQRAEEQFMEGGS</sequence>